<dbReference type="KEGG" id="mme:Marme_2756"/>
<dbReference type="EMBL" id="CP002583">
    <property type="protein sequence ID" value="ADZ91983.1"/>
    <property type="molecule type" value="Genomic_DNA"/>
</dbReference>
<keyword evidence="2" id="KW-1185">Reference proteome</keyword>
<proteinExistence type="predicted"/>
<protein>
    <submittedName>
        <fullName evidence="1">Uncharacterized protein</fullName>
    </submittedName>
</protein>
<organism evidence="1 2">
    <name type="scientific">Marinomonas mediterranea (strain ATCC 700492 / JCM 21426 / NBRC 103028 / MMB-1)</name>
    <dbReference type="NCBI Taxonomy" id="717774"/>
    <lineage>
        <taxon>Bacteria</taxon>
        <taxon>Pseudomonadati</taxon>
        <taxon>Pseudomonadota</taxon>
        <taxon>Gammaproteobacteria</taxon>
        <taxon>Oceanospirillales</taxon>
        <taxon>Oceanospirillaceae</taxon>
        <taxon>Marinomonas</taxon>
    </lineage>
</organism>
<gene>
    <name evidence="1" type="ordered locus">Marme_2756</name>
</gene>
<dbReference type="Proteomes" id="UP000001062">
    <property type="component" value="Chromosome"/>
</dbReference>
<accession>F2JYF2</accession>
<evidence type="ECO:0000313" key="2">
    <source>
        <dbReference type="Proteomes" id="UP000001062"/>
    </source>
</evidence>
<name>F2JYF2_MARM1</name>
<sequence>MLWKEPDSGGDGPPDLLELVSSFKRKVKESFQLKGRSSDVDESEELIAKGTHDCTADKRSYFLELYIKCRSSNKTIKKITVTKPYKVAALLTVVSFGASQFIEYVVTDNRYPLGVEYSLLDVCVNSSGYAIPYEGYRSKKKICLCALEETMNEISYIRYKVDEDRFQEVFRDNAKECK</sequence>
<evidence type="ECO:0000313" key="1">
    <source>
        <dbReference type="EMBL" id="ADZ91983.1"/>
    </source>
</evidence>
<dbReference type="eggNOG" id="ENOG5031N8Y">
    <property type="taxonomic scope" value="Bacteria"/>
</dbReference>
<reference evidence="1 2" key="1">
    <citation type="journal article" date="2012" name="Stand. Genomic Sci.">
        <title>Complete genome sequence of the melanogenic marine bacterium Marinomonas mediterranea type strain (MMB-1(T)).</title>
        <authorList>
            <person name="Lucas-Elio P."/>
            <person name="Goodwin L."/>
            <person name="Woyke T."/>
            <person name="Pitluck S."/>
            <person name="Nolan M."/>
            <person name="Kyrpides N.C."/>
            <person name="Detter J.C."/>
            <person name="Copeland A."/>
            <person name="Teshima H."/>
            <person name="Bruce D."/>
            <person name="Detter C."/>
            <person name="Tapia R."/>
            <person name="Han S."/>
            <person name="Land M.L."/>
            <person name="Ivanova N."/>
            <person name="Mikhailova N."/>
            <person name="Johnston A.W."/>
            <person name="Sanchez-Amat A."/>
        </authorList>
    </citation>
    <scope>NUCLEOTIDE SEQUENCE [LARGE SCALE GENOMIC DNA]</scope>
    <source>
        <strain evidence="2">ATCC 700492 / JCM 21426 / NBRC 103028 / MMB-1</strain>
    </source>
</reference>
<dbReference type="AlphaFoldDB" id="F2JYF2"/>
<dbReference type="RefSeq" id="WP_013661886.1">
    <property type="nucleotide sequence ID" value="NC_015276.1"/>
</dbReference>
<dbReference type="HOGENOM" id="CLU_1508874_0_0_6"/>